<feature type="transmembrane region" description="Helical" evidence="4">
    <location>
        <begin position="138"/>
        <end position="163"/>
    </location>
</feature>
<keyword evidence="4" id="KW-1133">Transmembrane helix</keyword>
<protein>
    <submittedName>
        <fullName evidence="6">Helix-turn-helix transcriptional regulator</fullName>
    </submittedName>
</protein>
<feature type="transmembrane region" description="Helical" evidence="4">
    <location>
        <begin position="6"/>
        <end position="25"/>
    </location>
</feature>
<evidence type="ECO:0000256" key="2">
    <source>
        <dbReference type="ARBA" id="ARBA00023125"/>
    </source>
</evidence>
<organism evidence="6 7">
    <name type="scientific">Fulvivirga sedimenti</name>
    <dbReference type="NCBI Taxonomy" id="2879465"/>
    <lineage>
        <taxon>Bacteria</taxon>
        <taxon>Pseudomonadati</taxon>
        <taxon>Bacteroidota</taxon>
        <taxon>Cytophagia</taxon>
        <taxon>Cytophagales</taxon>
        <taxon>Fulvivirgaceae</taxon>
        <taxon>Fulvivirga</taxon>
    </lineage>
</organism>
<dbReference type="Pfam" id="PF12833">
    <property type="entry name" value="HTH_18"/>
    <property type="match status" value="1"/>
</dbReference>
<accession>A0A9X1HYD2</accession>
<dbReference type="PANTHER" id="PTHR43280">
    <property type="entry name" value="ARAC-FAMILY TRANSCRIPTIONAL REGULATOR"/>
    <property type="match status" value="1"/>
</dbReference>
<reference evidence="6" key="1">
    <citation type="submission" date="2021-09" db="EMBL/GenBank/DDBJ databases">
        <title>Fulvivirga sp. isolated from coastal sediment.</title>
        <authorList>
            <person name="Yu H."/>
        </authorList>
    </citation>
    <scope>NUCLEOTIDE SEQUENCE</scope>
    <source>
        <strain evidence="6">1062</strain>
    </source>
</reference>
<name>A0A9X1HYD2_9BACT</name>
<keyword evidence="4" id="KW-0812">Transmembrane</keyword>
<keyword evidence="1" id="KW-0805">Transcription regulation</keyword>
<evidence type="ECO:0000256" key="4">
    <source>
        <dbReference type="SAM" id="Phobius"/>
    </source>
</evidence>
<dbReference type="RefSeq" id="WP_225699849.1">
    <property type="nucleotide sequence ID" value="NZ_JAIXNE010000008.1"/>
</dbReference>
<feature type="domain" description="HTH araC/xylS-type" evidence="5">
    <location>
        <begin position="276"/>
        <end position="372"/>
    </location>
</feature>
<dbReference type="AlphaFoldDB" id="A0A9X1HYD2"/>
<dbReference type="Proteomes" id="UP001139409">
    <property type="component" value="Unassembled WGS sequence"/>
</dbReference>
<keyword evidence="3" id="KW-0804">Transcription</keyword>
<dbReference type="SUPFAM" id="SSF46689">
    <property type="entry name" value="Homeodomain-like"/>
    <property type="match status" value="1"/>
</dbReference>
<keyword evidence="2" id="KW-0238">DNA-binding</keyword>
<evidence type="ECO:0000256" key="3">
    <source>
        <dbReference type="ARBA" id="ARBA00023163"/>
    </source>
</evidence>
<keyword evidence="4" id="KW-0472">Membrane</keyword>
<dbReference type="PROSITE" id="PS01124">
    <property type="entry name" value="HTH_ARAC_FAMILY_2"/>
    <property type="match status" value="1"/>
</dbReference>
<dbReference type="GO" id="GO:0003700">
    <property type="term" value="F:DNA-binding transcription factor activity"/>
    <property type="evidence" value="ECO:0007669"/>
    <property type="project" value="InterPro"/>
</dbReference>
<dbReference type="GO" id="GO:0043565">
    <property type="term" value="F:sequence-specific DNA binding"/>
    <property type="evidence" value="ECO:0007669"/>
    <property type="project" value="InterPro"/>
</dbReference>
<comment type="caution">
    <text evidence="6">The sequence shown here is derived from an EMBL/GenBank/DDBJ whole genome shotgun (WGS) entry which is preliminary data.</text>
</comment>
<gene>
    <name evidence="6" type="ORF">LDX50_29205</name>
</gene>
<feature type="transmembrane region" description="Helical" evidence="4">
    <location>
        <begin position="37"/>
        <end position="55"/>
    </location>
</feature>
<feature type="transmembrane region" description="Helical" evidence="4">
    <location>
        <begin position="212"/>
        <end position="234"/>
    </location>
</feature>
<dbReference type="EMBL" id="JAIXNE010000008">
    <property type="protein sequence ID" value="MCA6078987.1"/>
    <property type="molecule type" value="Genomic_DNA"/>
</dbReference>
<feature type="transmembrane region" description="Helical" evidence="4">
    <location>
        <begin position="98"/>
        <end position="118"/>
    </location>
</feature>
<dbReference type="Gene3D" id="1.10.10.60">
    <property type="entry name" value="Homeodomain-like"/>
    <property type="match status" value="2"/>
</dbReference>
<evidence type="ECO:0000313" key="6">
    <source>
        <dbReference type="EMBL" id="MCA6078987.1"/>
    </source>
</evidence>
<keyword evidence="7" id="KW-1185">Reference proteome</keyword>
<evidence type="ECO:0000313" key="7">
    <source>
        <dbReference type="Proteomes" id="UP001139409"/>
    </source>
</evidence>
<evidence type="ECO:0000259" key="5">
    <source>
        <dbReference type="PROSITE" id="PS01124"/>
    </source>
</evidence>
<evidence type="ECO:0000256" key="1">
    <source>
        <dbReference type="ARBA" id="ARBA00023015"/>
    </source>
</evidence>
<proteinExistence type="predicted"/>
<dbReference type="PANTHER" id="PTHR43280:SF29">
    <property type="entry name" value="ARAC-FAMILY TRANSCRIPTIONAL REGULATOR"/>
    <property type="match status" value="1"/>
</dbReference>
<feature type="transmembrane region" description="Helical" evidence="4">
    <location>
        <begin position="67"/>
        <end position="86"/>
    </location>
</feature>
<feature type="transmembrane region" description="Helical" evidence="4">
    <location>
        <begin position="184"/>
        <end position="206"/>
    </location>
</feature>
<dbReference type="InterPro" id="IPR018060">
    <property type="entry name" value="HTH_AraC"/>
</dbReference>
<dbReference type="SMART" id="SM00342">
    <property type="entry name" value="HTH_ARAC"/>
    <property type="match status" value="1"/>
</dbReference>
<sequence>MAFSFLDVLSAITLFLLIFLAAVLITSKKSTTSSRILGTFLLLNALNLSGGLLFISDVVLQRPWLAFWTNTLPLLFGPLLWIYTNDILYRDFEYDKKIIWHFVPFIISFLLLIIGFHIQPDDRKLEILEMARNSERTSLPVVITTLVFYGHIMIYLGFCWHQILIYRKELYNRYSSMEIYNVRWLMVLLGLFGFVILIALINSLVGFSEQPYIYETSVIGLVIAILFFASSTLYRALTFPHFFKGLPRKAIRYADSTFTPEEIRNVRISLYAAMDEKELFRKAHLSLDDLANHLQTTPRLLSQVLNNELGMTFFEYVNKKRIDLATSMLTDPAKKDKTILEIMYDVGFNSKSSFNTAFKRFTRETPSSYREKMSSTS</sequence>
<dbReference type="InterPro" id="IPR009057">
    <property type="entry name" value="Homeodomain-like_sf"/>
</dbReference>